<protein>
    <submittedName>
        <fullName evidence="1">Uncharacterized protein</fullName>
    </submittedName>
</protein>
<evidence type="ECO:0000313" key="2">
    <source>
        <dbReference type="Proteomes" id="UP000199698"/>
    </source>
</evidence>
<dbReference type="AlphaFoldDB" id="A0A1C4A6S6"/>
<dbReference type="STRING" id="1798183.GA0061080_10093"/>
<accession>A0A1C4A6S6</accession>
<evidence type="ECO:0000313" key="1">
    <source>
        <dbReference type="EMBL" id="SCB90369.1"/>
    </source>
</evidence>
<sequence length="57" mass="6495">MHFSFMQICKSGAIDILEQEAKGEAIICKDGGNRIRTEIRREITDQIIDFLAKVNLN</sequence>
<dbReference type="EMBL" id="FMBA01000009">
    <property type="protein sequence ID" value="SCB90369.1"/>
    <property type="molecule type" value="Genomic_DNA"/>
</dbReference>
<keyword evidence="2" id="KW-1185">Reference proteome</keyword>
<gene>
    <name evidence="1" type="ORF">GA0061080_10093</name>
</gene>
<organism evidence="1 2">
    <name type="scientific">Gilliamella intestini</name>
    <dbReference type="NCBI Taxonomy" id="1798183"/>
    <lineage>
        <taxon>Bacteria</taxon>
        <taxon>Pseudomonadati</taxon>
        <taxon>Pseudomonadota</taxon>
        <taxon>Gammaproteobacteria</taxon>
        <taxon>Orbales</taxon>
        <taxon>Orbaceae</taxon>
        <taxon>Gilliamella</taxon>
    </lineage>
</organism>
<name>A0A1C4A6S6_9GAMM</name>
<dbReference type="Proteomes" id="UP000199698">
    <property type="component" value="Unassembled WGS sequence"/>
</dbReference>
<proteinExistence type="predicted"/>
<reference evidence="2" key="1">
    <citation type="submission" date="2016-08" db="EMBL/GenBank/DDBJ databases">
        <authorList>
            <person name="Varghese N."/>
            <person name="Submissions Spin"/>
        </authorList>
    </citation>
    <scope>NUCLEOTIDE SEQUENCE [LARGE SCALE GENOMIC DNA]</scope>
    <source>
        <strain evidence="2">R-53144</strain>
    </source>
</reference>